<keyword evidence="2" id="KW-1185">Reference proteome</keyword>
<evidence type="ECO:0000313" key="2">
    <source>
        <dbReference type="Proteomes" id="UP000095283"/>
    </source>
</evidence>
<name>A0A1I7X4U8_HETBA</name>
<organism evidence="2 3">
    <name type="scientific">Heterorhabditis bacteriophora</name>
    <name type="common">Entomopathogenic nematode worm</name>
    <dbReference type="NCBI Taxonomy" id="37862"/>
    <lineage>
        <taxon>Eukaryota</taxon>
        <taxon>Metazoa</taxon>
        <taxon>Ecdysozoa</taxon>
        <taxon>Nematoda</taxon>
        <taxon>Chromadorea</taxon>
        <taxon>Rhabditida</taxon>
        <taxon>Rhabditina</taxon>
        <taxon>Rhabditomorpha</taxon>
        <taxon>Strongyloidea</taxon>
        <taxon>Heterorhabditidae</taxon>
        <taxon>Heterorhabditis</taxon>
    </lineage>
</organism>
<proteinExistence type="predicted"/>
<protein>
    <submittedName>
        <fullName evidence="3">T-cell receptor T3 zeta chain</fullName>
    </submittedName>
</protein>
<reference evidence="3" key="1">
    <citation type="submission" date="2016-11" db="UniProtKB">
        <authorList>
            <consortium name="WormBaseParasite"/>
        </authorList>
    </citation>
    <scope>IDENTIFICATION</scope>
</reference>
<evidence type="ECO:0000256" key="1">
    <source>
        <dbReference type="SAM" id="Phobius"/>
    </source>
</evidence>
<dbReference type="Proteomes" id="UP000095283">
    <property type="component" value="Unplaced"/>
</dbReference>
<keyword evidence="1" id="KW-1133">Transmembrane helix</keyword>
<sequence length="111" mass="12748">MFGLVNYAVKMMLFDATVLLPYILMIVQGIRYERKCSYCRDSEVYSDRSLYSGLRQKMDTGPLKSYPCINDLGQQETLGFSTSATSRRVTAPEISVTDLDILRSRFEANYY</sequence>
<evidence type="ECO:0000313" key="3">
    <source>
        <dbReference type="WBParaSite" id="Hba_12489"/>
    </source>
</evidence>
<keyword evidence="1" id="KW-0472">Membrane</keyword>
<dbReference type="WBParaSite" id="Hba_12489">
    <property type="protein sequence ID" value="Hba_12489"/>
    <property type="gene ID" value="Hba_12489"/>
</dbReference>
<keyword evidence="1" id="KW-0812">Transmembrane</keyword>
<feature type="transmembrane region" description="Helical" evidence="1">
    <location>
        <begin position="12"/>
        <end position="30"/>
    </location>
</feature>
<dbReference type="AlphaFoldDB" id="A0A1I7X4U8"/>
<accession>A0A1I7X4U8</accession>